<dbReference type="EMBL" id="LCEY01000017">
    <property type="protein sequence ID" value="KKS80452.1"/>
    <property type="molecule type" value="Genomic_DNA"/>
</dbReference>
<dbReference type="AlphaFoldDB" id="A0A0G1C4G5"/>
<name>A0A0G1C4G5_9BACT</name>
<reference evidence="1 2" key="1">
    <citation type="journal article" date="2015" name="Nature">
        <title>rRNA introns, odd ribosomes, and small enigmatic genomes across a large radiation of phyla.</title>
        <authorList>
            <person name="Brown C.T."/>
            <person name="Hug L.A."/>
            <person name="Thomas B.C."/>
            <person name="Sharon I."/>
            <person name="Castelle C.J."/>
            <person name="Singh A."/>
            <person name="Wilkins M.J."/>
            <person name="Williams K.H."/>
            <person name="Banfield J.F."/>
        </authorList>
    </citation>
    <scope>NUCLEOTIDE SEQUENCE [LARGE SCALE GENOMIC DNA]</scope>
</reference>
<protein>
    <recommendedName>
        <fullName evidence="3">Septum formation initiator</fullName>
    </recommendedName>
</protein>
<sequence length="101" mass="11574">MKQINKVKGKRRLAPFWMVTALFLIATVFFTIEKATEGAELARLTTMEKTLQEEQRRLTSELMQYSSLTNLEERALDLGFAKPVKVIYVLDTQEVAKVPLP</sequence>
<comment type="caution">
    <text evidence="1">The sequence shown here is derived from an EMBL/GenBank/DDBJ whole genome shotgun (WGS) entry which is preliminary data.</text>
</comment>
<evidence type="ECO:0000313" key="2">
    <source>
        <dbReference type="Proteomes" id="UP000034611"/>
    </source>
</evidence>
<organism evidence="1 2">
    <name type="scientific">Candidatus Woesebacteria bacterium GW2011_GWC1_43_10b</name>
    <dbReference type="NCBI Taxonomy" id="1618585"/>
    <lineage>
        <taxon>Bacteria</taxon>
        <taxon>Candidatus Woeseibacteriota</taxon>
    </lineage>
</organism>
<gene>
    <name evidence="1" type="ORF">UV56_C0017G0007</name>
</gene>
<accession>A0A0G1C4G5</accession>
<proteinExistence type="predicted"/>
<dbReference type="Proteomes" id="UP000034611">
    <property type="component" value="Unassembled WGS sequence"/>
</dbReference>
<evidence type="ECO:0000313" key="1">
    <source>
        <dbReference type="EMBL" id="KKS80452.1"/>
    </source>
</evidence>
<evidence type="ECO:0008006" key="3">
    <source>
        <dbReference type="Google" id="ProtNLM"/>
    </source>
</evidence>